<evidence type="ECO:0000256" key="6">
    <source>
        <dbReference type="ARBA" id="ARBA00022679"/>
    </source>
</evidence>
<dbReference type="AlphaFoldDB" id="A0A917TRB2"/>
<keyword evidence="6 10" id="KW-0808">Transferase</keyword>
<feature type="domain" description="Galactose-1-phosphate uridyl transferase C-terminal" evidence="12">
    <location>
        <begin position="250"/>
        <end position="443"/>
    </location>
</feature>
<dbReference type="OrthoDB" id="2293at2"/>
<keyword evidence="14" id="KW-1185">Reference proteome</keyword>
<dbReference type="PANTHER" id="PTHR39191:SF1">
    <property type="entry name" value="DUF4922 DOMAIN-CONTAINING PROTEIN"/>
    <property type="match status" value="1"/>
</dbReference>
<sequence length="499" mass="57589">MEHLIYKHITQLINKGIEQDLITSRDRFYVRNQILGLLQLESFQDQVELSSESKRIPDLIDLLLSFAIETNVIKNVLDEKEILSAKIMDCFLSKPAEINAKFYQKYQESPSAATDYFYQLSKDSNYIQMNRIAKNIHYKTATPYGELDITINLSKPEKDPEQIKRERAMKQKISYPKCLLCVENEGYIGRTGHPARSNHRVIEVPLDGESWFLQYSPYVYYNEHSILFSSEHRPMKIGRHTFERLTAFVEKFPHYFMGSNADIPIVGGSILSHDHYQGGRYTFAMTEATEDFSFDLVNYPNVHAAVVKWPMSVIRLQSKDKDTLLDAATEILSTWRTYSDSAAAIEAFTGDTPHNTITPIARMRDDYFELDLVLRNNRTTDEKPFGLFHPHEDVHHIKKENIGLIEVMGLAVLPPRLKTEIDQIKAYLLDGETEVPAYHQAWAEEIKNNNNLLNETNVEEVVHQALGQKFTRVLEDAGVFKSNNEGREAFKRFIQTLNQ</sequence>
<evidence type="ECO:0000256" key="10">
    <source>
        <dbReference type="HAMAP-Rule" id="MF_00571"/>
    </source>
</evidence>
<dbReference type="InterPro" id="IPR000766">
    <property type="entry name" value="GalP_uridyl_Trfase_II"/>
</dbReference>
<evidence type="ECO:0000313" key="13">
    <source>
        <dbReference type="EMBL" id="GGM33426.1"/>
    </source>
</evidence>
<dbReference type="NCBIfam" id="NF003629">
    <property type="entry name" value="PRK05270.1-2"/>
    <property type="match status" value="1"/>
</dbReference>
<evidence type="ECO:0000256" key="5">
    <source>
        <dbReference type="ARBA" id="ARBA00022490"/>
    </source>
</evidence>
<dbReference type="Pfam" id="PF01087">
    <property type="entry name" value="GalP_UDP_transf"/>
    <property type="match status" value="1"/>
</dbReference>
<keyword evidence="7 10" id="KW-0548">Nucleotidyltransferase</keyword>
<accession>A0A917TRB2</accession>
<protein>
    <recommendedName>
        <fullName evidence="10">Galactose-1-phosphate uridylyltransferase</fullName>
        <shortName evidence="10">Gal-1-P uridylyltransferase</shortName>
        <ecNumber evidence="10">2.7.7.12</ecNumber>
    </recommendedName>
    <alternativeName>
        <fullName evidence="10">UDP-glucose--hexose-1-phosphate uridylyltransferase</fullName>
    </alternativeName>
</protein>
<dbReference type="Proteomes" id="UP000618460">
    <property type="component" value="Unassembled WGS sequence"/>
</dbReference>
<dbReference type="HAMAP" id="MF_00571">
    <property type="entry name" value="GalP_UDP_trans"/>
    <property type="match status" value="1"/>
</dbReference>
<dbReference type="Pfam" id="PF02744">
    <property type="entry name" value="GalP_UDP_tr_C"/>
    <property type="match status" value="1"/>
</dbReference>
<evidence type="ECO:0000259" key="12">
    <source>
        <dbReference type="Pfam" id="PF02744"/>
    </source>
</evidence>
<feature type="domain" description="Galactose-1-phosphate uridyl transferase N-terminal" evidence="11">
    <location>
        <begin position="22"/>
        <end position="234"/>
    </location>
</feature>
<reference evidence="13" key="2">
    <citation type="submission" date="2020-09" db="EMBL/GenBank/DDBJ databases">
        <authorList>
            <person name="Sun Q."/>
            <person name="Zhou Y."/>
        </authorList>
    </citation>
    <scope>NUCLEOTIDE SEQUENCE</scope>
    <source>
        <strain evidence="13">CGMCC 1.6333</strain>
    </source>
</reference>
<dbReference type="PANTHER" id="PTHR39191">
    <property type="entry name" value="GALACTOSE-1-PHOSPHATE URIDYLYLTRANSFERASE"/>
    <property type="match status" value="1"/>
</dbReference>
<keyword evidence="5 10" id="KW-0963">Cytoplasm</keyword>
<dbReference type="GO" id="GO:0005737">
    <property type="term" value="C:cytoplasm"/>
    <property type="evidence" value="ECO:0007669"/>
    <property type="project" value="UniProtKB-SubCell"/>
</dbReference>
<evidence type="ECO:0000256" key="4">
    <source>
        <dbReference type="ARBA" id="ARBA00008706"/>
    </source>
</evidence>
<gene>
    <name evidence="10 13" type="primary">galT</name>
    <name evidence="13" type="ORF">GCM10011351_19340</name>
</gene>
<evidence type="ECO:0000256" key="8">
    <source>
        <dbReference type="ARBA" id="ARBA00023144"/>
    </source>
</evidence>
<keyword evidence="9 10" id="KW-0119">Carbohydrate metabolism</keyword>
<dbReference type="GO" id="GO:0008108">
    <property type="term" value="F:UDP-glucose:hexose-1-phosphate uridylyltransferase activity"/>
    <property type="evidence" value="ECO:0007669"/>
    <property type="project" value="UniProtKB-UniRule"/>
</dbReference>
<organism evidence="13 14">
    <name type="scientific">Paraliobacillus quinghaiensis</name>
    <dbReference type="NCBI Taxonomy" id="470815"/>
    <lineage>
        <taxon>Bacteria</taxon>
        <taxon>Bacillati</taxon>
        <taxon>Bacillota</taxon>
        <taxon>Bacilli</taxon>
        <taxon>Bacillales</taxon>
        <taxon>Bacillaceae</taxon>
        <taxon>Paraliobacillus</taxon>
    </lineage>
</organism>
<evidence type="ECO:0000259" key="11">
    <source>
        <dbReference type="Pfam" id="PF01087"/>
    </source>
</evidence>
<evidence type="ECO:0000256" key="1">
    <source>
        <dbReference type="ARBA" id="ARBA00001107"/>
    </source>
</evidence>
<dbReference type="PIRSF" id="PIRSF006005">
    <property type="entry name" value="GalT_BS"/>
    <property type="match status" value="1"/>
</dbReference>
<evidence type="ECO:0000256" key="3">
    <source>
        <dbReference type="ARBA" id="ARBA00004947"/>
    </source>
</evidence>
<comment type="pathway">
    <text evidence="3 10">Carbohydrate metabolism; galactose metabolism.</text>
</comment>
<name>A0A917TRB2_9BACI</name>
<dbReference type="NCBIfam" id="TIGR01239">
    <property type="entry name" value="galT_2"/>
    <property type="match status" value="1"/>
</dbReference>
<dbReference type="InterPro" id="IPR005850">
    <property type="entry name" value="GalP_Utransf_C"/>
</dbReference>
<evidence type="ECO:0000256" key="9">
    <source>
        <dbReference type="ARBA" id="ARBA00023277"/>
    </source>
</evidence>
<evidence type="ECO:0000256" key="2">
    <source>
        <dbReference type="ARBA" id="ARBA00004496"/>
    </source>
</evidence>
<dbReference type="EMBL" id="BMLG01000009">
    <property type="protein sequence ID" value="GGM33426.1"/>
    <property type="molecule type" value="Genomic_DNA"/>
</dbReference>
<keyword evidence="8 10" id="KW-0299">Galactose metabolism</keyword>
<evidence type="ECO:0000313" key="14">
    <source>
        <dbReference type="Proteomes" id="UP000618460"/>
    </source>
</evidence>
<dbReference type="EC" id="2.7.7.12" evidence="10"/>
<evidence type="ECO:0000256" key="7">
    <source>
        <dbReference type="ARBA" id="ARBA00022695"/>
    </source>
</evidence>
<comment type="similarity">
    <text evidence="4 10">Belongs to the galactose-1-phosphate uridylyltransferase type 2 family.</text>
</comment>
<comment type="catalytic activity">
    <reaction evidence="1 10">
        <text>alpha-D-galactose 1-phosphate + UDP-alpha-D-glucose = alpha-D-glucose 1-phosphate + UDP-alpha-D-galactose</text>
        <dbReference type="Rhea" id="RHEA:13989"/>
        <dbReference type="ChEBI" id="CHEBI:58336"/>
        <dbReference type="ChEBI" id="CHEBI:58601"/>
        <dbReference type="ChEBI" id="CHEBI:58885"/>
        <dbReference type="ChEBI" id="CHEBI:66914"/>
        <dbReference type="EC" id="2.7.7.12"/>
    </reaction>
</comment>
<proteinExistence type="inferred from homology"/>
<reference evidence="13" key="1">
    <citation type="journal article" date="2014" name="Int. J. Syst. Evol. Microbiol.">
        <title>Complete genome sequence of Corynebacterium casei LMG S-19264T (=DSM 44701T), isolated from a smear-ripened cheese.</title>
        <authorList>
            <consortium name="US DOE Joint Genome Institute (JGI-PGF)"/>
            <person name="Walter F."/>
            <person name="Albersmeier A."/>
            <person name="Kalinowski J."/>
            <person name="Ruckert C."/>
        </authorList>
    </citation>
    <scope>NUCLEOTIDE SEQUENCE</scope>
    <source>
        <strain evidence="13">CGMCC 1.6333</strain>
    </source>
</reference>
<dbReference type="InterPro" id="IPR005849">
    <property type="entry name" value="GalP_Utransf_N"/>
</dbReference>
<dbReference type="RefSeq" id="WP_117155240.1">
    <property type="nucleotide sequence ID" value="NZ_BMLG01000009.1"/>
</dbReference>
<dbReference type="GO" id="GO:0006012">
    <property type="term" value="P:galactose metabolic process"/>
    <property type="evidence" value="ECO:0007669"/>
    <property type="project" value="UniProtKB-UniRule"/>
</dbReference>
<comment type="subcellular location">
    <subcellularLocation>
        <location evidence="2 10">Cytoplasm</location>
    </subcellularLocation>
</comment>
<comment type="caution">
    <text evidence="13">The sequence shown here is derived from an EMBL/GenBank/DDBJ whole genome shotgun (WGS) entry which is preliminary data.</text>
</comment>